<feature type="compositionally biased region" description="Polar residues" evidence="1">
    <location>
        <begin position="34"/>
        <end position="43"/>
    </location>
</feature>
<feature type="region of interest" description="Disordered" evidence="1">
    <location>
        <begin position="34"/>
        <end position="67"/>
    </location>
</feature>
<evidence type="ECO:0000313" key="3">
    <source>
        <dbReference type="Proteomes" id="UP000653454"/>
    </source>
</evidence>
<dbReference type="AlphaFoldDB" id="A0A8S4FP33"/>
<gene>
    <name evidence="2" type="ORF">PLXY2_LOCUS9921</name>
</gene>
<feature type="region of interest" description="Disordered" evidence="1">
    <location>
        <begin position="90"/>
        <end position="109"/>
    </location>
</feature>
<evidence type="ECO:0000313" key="2">
    <source>
        <dbReference type="EMBL" id="CAG9130410.1"/>
    </source>
</evidence>
<name>A0A8S4FP33_PLUXY</name>
<reference evidence="2" key="1">
    <citation type="submission" date="2020-11" db="EMBL/GenBank/DDBJ databases">
        <authorList>
            <person name="Whiteford S."/>
        </authorList>
    </citation>
    <scope>NUCLEOTIDE SEQUENCE</scope>
</reference>
<proteinExistence type="predicted"/>
<accession>A0A8S4FP33</accession>
<dbReference type="Proteomes" id="UP000653454">
    <property type="component" value="Unassembled WGS sequence"/>
</dbReference>
<feature type="compositionally biased region" description="Basic and acidic residues" evidence="1">
    <location>
        <begin position="52"/>
        <end position="64"/>
    </location>
</feature>
<organism evidence="2 3">
    <name type="scientific">Plutella xylostella</name>
    <name type="common">Diamondback moth</name>
    <name type="synonym">Plutella maculipennis</name>
    <dbReference type="NCBI Taxonomy" id="51655"/>
    <lineage>
        <taxon>Eukaryota</taxon>
        <taxon>Metazoa</taxon>
        <taxon>Ecdysozoa</taxon>
        <taxon>Arthropoda</taxon>
        <taxon>Hexapoda</taxon>
        <taxon>Insecta</taxon>
        <taxon>Pterygota</taxon>
        <taxon>Neoptera</taxon>
        <taxon>Endopterygota</taxon>
        <taxon>Lepidoptera</taxon>
        <taxon>Glossata</taxon>
        <taxon>Ditrysia</taxon>
        <taxon>Yponomeutoidea</taxon>
        <taxon>Plutellidae</taxon>
        <taxon>Plutella</taxon>
    </lineage>
</organism>
<feature type="compositionally biased region" description="Low complexity" evidence="1">
    <location>
        <begin position="99"/>
        <end position="109"/>
    </location>
</feature>
<sequence length="289" mass="31718">MSRPYAAPALCVTVGRDSVTRTGNTTALPVKRFGNSNLTTGVGSSLVPLQRPTERPSRRSDKLSNARASNDCQYHQLHYLARPFKPVLTASSGQRGPCPHNNSPTSPPNSHSFLDLVPCTQTWSTYSLGKGRRDDVTCAGAGKNATAVFLIIQAIRCDRGQFREPSPLGRQALAHDHALDIEPTISQHVVRAEVTKSRRVVMATDAYLPPPYRSRSPLFMLCDAAAHCNCVAAVATNCRRTCLGTCRLRVAATSRSVLRRRTRLYSDIYVSQNRFRVLARETELPATSV</sequence>
<keyword evidence="3" id="KW-1185">Reference proteome</keyword>
<comment type="caution">
    <text evidence="2">The sequence shown here is derived from an EMBL/GenBank/DDBJ whole genome shotgun (WGS) entry which is preliminary data.</text>
</comment>
<evidence type="ECO:0000256" key="1">
    <source>
        <dbReference type="SAM" id="MobiDB-lite"/>
    </source>
</evidence>
<protein>
    <submittedName>
        <fullName evidence="2">(diamondback moth) hypothetical protein</fullName>
    </submittedName>
</protein>
<dbReference type="EMBL" id="CAJHNJ030000041">
    <property type="protein sequence ID" value="CAG9130410.1"/>
    <property type="molecule type" value="Genomic_DNA"/>
</dbReference>